<feature type="non-terminal residue" evidence="4">
    <location>
        <position position="156"/>
    </location>
</feature>
<sequence>FEINFLCDRDDRIAFRFKHHFTKSDIICNSFTGNCWGQEKSSSNFHFSTDEPFQVEIYSNNDYFHIYFADTFLLEHVTSLQSPLERSVSKLLSIYHGLLSIFAFPVDNSAASAEAGESYGTPAGDRDWYNVYQSSELDYVDSYCPAERPSLILASL</sequence>
<reference evidence="4" key="1">
    <citation type="submission" date="2023-03" db="EMBL/GenBank/DDBJ databases">
        <title>Electrophorus voltai genome.</title>
        <authorList>
            <person name="Bian C."/>
        </authorList>
    </citation>
    <scope>NUCLEOTIDE SEQUENCE</scope>
    <source>
        <strain evidence="4">CB-2022</strain>
        <tissue evidence="4">Muscle</tissue>
    </source>
</reference>
<dbReference type="InterPro" id="IPR001079">
    <property type="entry name" value="Galectin_CRD"/>
</dbReference>
<gene>
    <name evidence="4" type="ORF">P4O66_019557</name>
</gene>
<dbReference type="AlphaFoldDB" id="A0AAD8ZVV3"/>
<evidence type="ECO:0000313" key="5">
    <source>
        <dbReference type="Proteomes" id="UP001239994"/>
    </source>
</evidence>
<dbReference type="PROSITE" id="PS51304">
    <property type="entry name" value="GALECTIN"/>
    <property type="match status" value="1"/>
</dbReference>
<protein>
    <recommendedName>
        <fullName evidence="2">Galectin</fullName>
    </recommendedName>
</protein>
<name>A0AAD8ZVV3_9TELE</name>
<feature type="domain" description="Galectin" evidence="3">
    <location>
        <begin position="1"/>
        <end position="107"/>
    </location>
</feature>
<dbReference type="PANTHER" id="PTHR11346:SF21">
    <property type="entry name" value="GRIFIN"/>
    <property type="match status" value="1"/>
</dbReference>
<dbReference type="GO" id="GO:0030246">
    <property type="term" value="F:carbohydrate binding"/>
    <property type="evidence" value="ECO:0007669"/>
    <property type="project" value="UniProtKB-UniRule"/>
</dbReference>
<evidence type="ECO:0000259" key="3">
    <source>
        <dbReference type="PROSITE" id="PS51304"/>
    </source>
</evidence>
<comment type="caution">
    <text evidence="4">The sequence shown here is derived from an EMBL/GenBank/DDBJ whole genome shotgun (WGS) entry which is preliminary data.</text>
</comment>
<evidence type="ECO:0000256" key="2">
    <source>
        <dbReference type="RuleBase" id="RU102079"/>
    </source>
</evidence>
<dbReference type="Proteomes" id="UP001239994">
    <property type="component" value="Unassembled WGS sequence"/>
</dbReference>
<keyword evidence="1 2" id="KW-0430">Lectin</keyword>
<dbReference type="Pfam" id="PF00337">
    <property type="entry name" value="Gal-bind_lectin"/>
    <property type="match status" value="1"/>
</dbReference>
<dbReference type="Gene3D" id="2.60.120.200">
    <property type="match status" value="1"/>
</dbReference>
<organism evidence="4 5">
    <name type="scientific">Electrophorus voltai</name>
    <dbReference type="NCBI Taxonomy" id="2609070"/>
    <lineage>
        <taxon>Eukaryota</taxon>
        <taxon>Metazoa</taxon>
        <taxon>Chordata</taxon>
        <taxon>Craniata</taxon>
        <taxon>Vertebrata</taxon>
        <taxon>Euteleostomi</taxon>
        <taxon>Actinopterygii</taxon>
        <taxon>Neopterygii</taxon>
        <taxon>Teleostei</taxon>
        <taxon>Ostariophysi</taxon>
        <taxon>Gymnotiformes</taxon>
        <taxon>Gymnotoidei</taxon>
        <taxon>Gymnotidae</taxon>
        <taxon>Electrophorus</taxon>
    </lineage>
</organism>
<dbReference type="PANTHER" id="PTHR11346">
    <property type="entry name" value="GALECTIN"/>
    <property type="match status" value="1"/>
</dbReference>
<dbReference type="SUPFAM" id="SSF49899">
    <property type="entry name" value="Concanavalin A-like lectins/glucanases"/>
    <property type="match status" value="1"/>
</dbReference>
<evidence type="ECO:0000313" key="4">
    <source>
        <dbReference type="EMBL" id="KAK1805208.1"/>
    </source>
</evidence>
<dbReference type="SMART" id="SM00908">
    <property type="entry name" value="Gal-bind_lectin"/>
    <property type="match status" value="1"/>
</dbReference>
<keyword evidence="5" id="KW-1185">Reference proteome</keyword>
<dbReference type="EMBL" id="JAROKS010000003">
    <property type="protein sequence ID" value="KAK1805208.1"/>
    <property type="molecule type" value="Genomic_DNA"/>
</dbReference>
<proteinExistence type="predicted"/>
<evidence type="ECO:0000256" key="1">
    <source>
        <dbReference type="ARBA" id="ARBA00022734"/>
    </source>
</evidence>
<dbReference type="InterPro" id="IPR013320">
    <property type="entry name" value="ConA-like_dom_sf"/>
</dbReference>
<accession>A0AAD8ZVV3</accession>
<dbReference type="InterPro" id="IPR044156">
    <property type="entry name" value="Galectin-like"/>
</dbReference>